<dbReference type="AlphaFoldDB" id="A0A2I2GMH4"/>
<dbReference type="VEuPathDB" id="FungiDB:P170DRAFT_460325"/>
<protein>
    <recommendedName>
        <fullName evidence="6">Zn(2)-C6 fungal-type domain-containing protein</fullName>
    </recommendedName>
</protein>
<dbReference type="STRING" id="1392250.A0A2I2GMH4"/>
<evidence type="ECO:0000313" key="8">
    <source>
        <dbReference type="Proteomes" id="UP000234275"/>
    </source>
</evidence>
<evidence type="ECO:0000256" key="1">
    <source>
        <dbReference type="ARBA" id="ARBA00004123"/>
    </source>
</evidence>
<dbReference type="CDD" id="cd00067">
    <property type="entry name" value="GAL4"/>
    <property type="match status" value="1"/>
</dbReference>
<dbReference type="SUPFAM" id="SSF57701">
    <property type="entry name" value="Zn2/Cys6 DNA-binding domain"/>
    <property type="match status" value="1"/>
</dbReference>
<dbReference type="InterPro" id="IPR021858">
    <property type="entry name" value="Fun_TF"/>
</dbReference>
<evidence type="ECO:0000256" key="4">
    <source>
        <dbReference type="ARBA" id="ARBA00023163"/>
    </source>
</evidence>
<dbReference type="GeneID" id="36559629"/>
<evidence type="ECO:0000256" key="2">
    <source>
        <dbReference type="ARBA" id="ARBA00023015"/>
    </source>
</evidence>
<organism evidence="7 8">
    <name type="scientific">Aspergillus steynii IBT 23096</name>
    <dbReference type="NCBI Taxonomy" id="1392250"/>
    <lineage>
        <taxon>Eukaryota</taxon>
        <taxon>Fungi</taxon>
        <taxon>Dikarya</taxon>
        <taxon>Ascomycota</taxon>
        <taxon>Pezizomycotina</taxon>
        <taxon>Eurotiomycetes</taxon>
        <taxon>Eurotiomycetidae</taxon>
        <taxon>Eurotiales</taxon>
        <taxon>Aspergillaceae</taxon>
        <taxon>Aspergillus</taxon>
        <taxon>Aspergillus subgen. Circumdati</taxon>
    </lineage>
</organism>
<evidence type="ECO:0000259" key="6">
    <source>
        <dbReference type="PROSITE" id="PS50048"/>
    </source>
</evidence>
<comment type="caution">
    <text evidence="7">The sequence shown here is derived from an EMBL/GenBank/DDBJ whole genome shotgun (WGS) entry which is preliminary data.</text>
</comment>
<keyword evidence="8" id="KW-1185">Reference proteome</keyword>
<dbReference type="PANTHER" id="PTHR37534:SF49">
    <property type="entry name" value="LYSINE BIOSYNTHESIS REGULATORY PROTEIN LYS14"/>
    <property type="match status" value="1"/>
</dbReference>
<dbReference type="InterPro" id="IPR001138">
    <property type="entry name" value="Zn2Cys6_DnaBD"/>
</dbReference>
<dbReference type="InterPro" id="IPR036864">
    <property type="entry name" value="Zn2-C6_fun-type_DNA-bd_sf"/>
</dbReference>
<dbReference type="GO" id="GO:0000976">
    <property type="term" value="F:transcription cis-regulatory region binding"/>
    <property type="evidence" value="ECO:0007669"/>
    <property type="project" value="TreeGrafter"/>
</dbReference>
<accession>A0A2I2GMH4</accession>
<dbReference type="Proteomes" id="UP000234275">
    <property type="component" value="Unassembled WGS sequence"/>
</dbReference>
<dbReference type="Pfam" id="PF11951">
    <property type="entry name" value="Fungal_trans_2"/>
    <property type="match status" value="1"/>
</dbReference>
<dbReference type="GO" id="GO:0008270">
    <property type="term" value="F:zinc ion binding"/>
    <property type="evidence" value="ECO:0007669"/>
    <property type="project" value="InterPro"/>
</dbReference>
<dbReference type="GO" id="GO:0045944">
    <property type="term" value="P:positive regulation of transcription by RNA polymerase II"/>
    <property type="evidence" value="ECO:0007669"/>
    <property type="project" value="TreeGrafter"/>
</dbReference>
<dbReference type="GO" id="GO:0005634">
    <property type="term" value="C:nucleus"/>
    <property type="evidence" value="ECO:0007669"/>
    <property type="project" value="UniProtKB-SubCell"/>
</dbReference>
<comment type="subcellular location">
    <subcellularLocation>
        <location evidence="1">Nucleus</location>
    </subcellularLocation>
</comment>
<keyword evidence="3" id="KW-0238">DNA-binding</keyword>
<keyword evidence="2" id="KW-0805">Transcription regulation</keyword>
<proteinExistence type="predicted"/>
<feature type="domain" description="Zn(2)-C6 fungal-type" evidence="6">
    <location>
        <begin position="30"/>
        <end position="60"/>
    </location>
</feature>
<dbReference type="Gene3D" id="4.10.240.10">
    <property type="entry name" value="Zn(2)-C6 fungal-type DNA-binding domain"/>
    <property type="match status" value="1"/>
</dbReference>
<dbReference type="OrthoDB" id="5333823at2759"/>
<keyword evidence="5" id="KW-0539">Nucleus</keyword>
<evidence type="ECO:0000256" key="3">
    <source>
        <dbReference type="ARBA" id="ARBA00023125"/>
    </source>
</evidence>
<sequence>MSVSAIHNRDSPQRCKPFYGRLKSTRTRSGCLCCRQRKVKCDESRPSCKRCRDAQRPCFYGLKLTWPDQKTPVKAEHPESDGTFSGRYAASQAETLFLNTTWSDFELCQGPGVSRASKKVASCSDSLLLRTEPDWSGACRIPASINYPRLDLSATEMPIFDFYANQMCPECRLVDGDKNRYRQVIIPISLVSPLVLRSVLALSANQLKHYDNRFEVTALHYQSATLQSLYRTIASASSKEQGRKSSSLTHTSLSKTEMLAIVLMLCHSEFSNDIAYRPRFAPAWRAHLDGARRILELPVAGPSAELGGVVTFLAGFLASHSVLAYTTLLNPDDAEVLFRGGTYWLKKIARPPQEIDNYTNCSTELLGIILETCHRIRQRRNHNDAGECASSRAWKQETQTRLVHLVQFHASIQTSSPVSITTLSNPITTYPPPIPTVNRTAEAFRHAALILLQYLDTSYSLENNPTVKESVSIILSLMNAGVPIPPPGKSGRSVFLWPYFIAACHAQSDEDRAVGLRNLQQFERIAATVYNNALPFIREVIEGVWKQRDLRGDRGRIGVCAKGGCFCASAGNDDEADKDECFEWEVVMRSLGYTFDWA</sequence>
<dbReference type="PROSITE" id="PS50048">
    <property type="entry name" value="ZN2_CY6_FUNGAL_2"/>
    <property type="match status" value="1"/>
</dbReference>
<dbReference type="SMART" id="SM00066">
    <property type="entry name" value="GAL4"/>
    <property type="match status" value="1"/>
</dbReference>
<dbReference type="RefSeq" id="XP_024709384.1">
    <property type="nucleotide sequence ID" value="XM_024851931.1"/>
</dbReference>
<keyword evidence="4" id="KW-0804">Transcription</keyword>
<dbReference type="Pfam" id="PF00172">
    <property type="entry name" value="Zn_clus"/>
    <property type="match status" value="1"/>
</dbReference>
<reference evidence="7 8" key="1">
    <citation type="submission" date="2016-12" db="EMBL/GenBank/DDBJ databases">
        <title>The genomes of Aspergillus section Nigri reveals drivers in fungal speciation.</title>
        <authorList>
            <consortium name="DOE Joint Genome Institute"/>
            <person name="Vesth T.C."/>
            <person name="Nybo J."/>
            <person name="Theobald S."/>
            <person name="Brandl J."/>
            <person name="Frisvad J.C."/>
            <person name="Nielsen K.F."/>
            <person name="Lyhne E.K."/>
            <person name="Kogle M.E."/>
            <person name="Kuo A."/>
            <person name="Riley R."/>
            <person name="Clum A."/>
            <person name="Nolan M."/>
            <person name="Lipzen A."/>
            <person name="Salamov A."/>
            <person name="Henrissat B."/>
            <person name="Wiebenga A."/>
            <person name="De Vries R.P."/>
            <person name="Grigoriev I.V."/>
            <person name="Mortensen U.H."/>
            <person name="Andersen M.R."/>
            <person name="Baker S.E."/>
        </authorList>
    </citation>
    <scope>NUCLEOTIDE SEQUENCE [LARGE SCALE GENOMIC DNA]</scope>
    <source>
        <strain evidence="7 8">IBT 23096</strain>
    </source>
</reference>
<dbReference type="PANTHER" id="PTHR37534">
    <property type="entry name" value="TRANSCRIPTIONAL ACTIVATOR PROTEIN UGA3"/>
    <property type="match status" value="1"/>
</dbReference>
<dbReference type="GO" id="GO:0000981">
    <property type="term" value="F:DNA-binding transcription factor activity, RNA polymerase II-specific"/>
    <property type="evidence" value="ECO:0007669"/>
    <property type="project" value="InterPro"/>
</dbReference>
<dbReference type="EMBL" id="MSFO01000001">
    <property type="protein sequence ID" value="PLB54082.1"/>
    <property type="molecule type" value="Genomic_DNA"/>
</dbReference>
<evidence type="ECO:0000313" key="7">
    <source>
        <dbReference type="EMBL" id="PLB54082.1"/>
    </source>
</evidence>
<dbReference type="PROSITE" id="PS00463">
    <property type="entry name" value="ZN2_CY6_FUNGAL_1"/>
    <property type="match status" value="1"/>
</dbReference>
<evidence type="ECO:0000256" key="5">
    <source>
        <dbReference type="ARBA" id="ARBA00023242"/>
    </source>
</evidence>
<name>A0A2I2GMH4_9EURO</name>
<gene>
    <name evidence="7" type="ORF">P170DRAFT_460325</name>
</gene>